<protein>
    <submittedName>
        <fullName evidence="1">Uncharacterized protein</fullName>
    </submittedName>
</protein>
<gene>
    <name evidence="1" type="ORF">PR048_025383</name>
</gene>
<accession>A0ABQ9GR92</accession>
<organism evidence="1 2">
    <name type="scientific">Dryococelus australis</name>
    <dbReference type="NCBI Taxonomy" id="614101"/>
    <lineage>
        <taxon>Eukaryota</taxon>
        <taxon>Metazoa</taxon>
        <taxon>Ecdysozoa</taxon>
        <taxon>Arthropoda</taxon>
        <taxon>Hexapoda</taxon>
        <taxon>Insecta</taxon>
        <taxon>Pterygota</taxon>
        <taxon>Neoptera</taxon>
        <taxon>Polyneoptera</taxon>
        <taxon>Phasmatodea</taxon>
        <taxon>Verophasmatodea</taxon>
        <taxon>Anareolatae</taxon>
        <taxon>Phasmatidae</taxon>
        <taxon>Eurycanthinae</taxon>
        <taxon>Dryococelus</taxon>
    </lineage>
</organism>
<evidence type="ECO:0000313" key="1">
    <source>
        <dbReference type="EMBL" id="KAJ8874523.1"/>
    </source>
</evidence>
<dbReference type="EMBL" id="JARBHB010000010">
    <property type="protein sequence ID" value="KAJ8874523.1"/>
    <property type="molecule type" value="Genomic_DNA"/>
</dbReference>
<proteinExistence type="predicted"/>
<sequence>MPEKLLHLKNTLHIIPVSSKGFFSKMNIIITPDRAAHLTQTIKNIMFIRIVGPPLRSFEPSKYVKTWLLRGRHSAIDTNSKSKTKDEE</sequence>
<keyword evidence="2" id="KW-1185">Reference proteome</keyword>
<evidence type="ECO:0000313" key="2">
    <source>
        <dbReference type="Proteomes" id="UP001159363"/>
    </source>
</evidence>
<dbReference type="Proteomes" id="UP001159363">
    <property type="component" value="Chromosome 9"/>
</dbReference>
<name>A0ABQ9GR92_9NEOP</name>
<comment type="caution">
    <text evidence="1">The sequence shown here is derived from an EMBL/GenBank/DDBJ whole genome shotgun (WGS) entry which is preliminary data.</text>
</comment>
<reference evidence="1 2" key="1">
    <citation type="submission" date="2023-02" db="EMBL/GenBank/DDBJ databases">
        <title>LHISI_Scaffold_Assembly.</title>
        <authorList>
            <person name="Stuart O.P."/>
            <person name="Cleave R."/>
            <person name="Magrath M.J.L."/>
            <person name="Mikheyev A.S."/>
        </authorList>
    </citation>
    <scope>NUCLEOTIDE SEQUENCE [LARGE SCALE GENOMIC DNA]</scope>
    <source>
        <strain evidence="1">Daus_M_001</strain>
        <tissue evidence="1">Leg muscle</tissue>
    </source>
</reference>